<keyword evidence="1 4" id="KW-0378">Hydrolase</keyword>
<gene>
    <name evidence="4" type="ORF">VXJ25_05280</name>
</gene>
<evidence type="ECO:0000256" key="1">
    <source>
        <dbReference type="ARBA" id="ARBA00022801"/>
    </source>
</evidence>
<reference evidence="4 5" key="1">
    <citation type="submission" date="2024-01" db="EMBL/GenBank/DDBJ databases">
        <title>Description of Olsenella sp. nov., isolated from pig feces.</title>
        <authorList>
            <person name="Chang Y.-H."/>
        </authorList>
    </citation>
    <scope>NUCLEOTIDE SEQUENCE [LARGE SCALE GENOMIC DNA]</scope>
    <source>
        <strain evidence="4 5">YH-ols2223</strain>
    </source>
</reference>
<dbReference type="InterPro" id="IPR013094">
    <property type="entry name" value="AB_hydrolase_3"/>
</dbReference>
<sequence>MASKSKAPLRRALKIAGVAACVPAGLFAGFTAVSHGVFHRSNMGTASEIYYWLKGTRKRMNEPVTWDNYILESARANAERYSMPAALDFHYKIVGFRVPVEERSFNGMQTFLLNKRDLNDRAVIYLHGGSLLGQPDSNLWHFLDSIARQSRAEVIVPLYPLAPDHRWKEAFDLIEGLYDHTVAEFGAQNVTLMGDEAGGGIAAAFAEQLAEEGSEQPAHLVLISPWVDATLNNPLVNAYQPNDPLLSAFGMRRVAKLWAGDTDLDDYHLSPINGNVHGLRNVLVFAGTREILYPDARLFYERVRATGAHAELVEGRGLNNDFPLYPLPEATRAIQTIVDAISMD</sequence>
<dbReference type="EMBL" id="JAZGJQ010000004">
    <property type="protein sequence ID" value="MEE6147403.1"/>
    <property type="molecule type" value="Genomic_DNA"/>
</dbReference>
<evidence type="ECO:0000313" key="4">
    <source>
        <dbReference type="EMBL" id="MEE6147403.1"/>
    </source>
</evidence>
<dbReference type="GO" id="GO:0016787">
    <property type="term" value="F:hydrolase activity"/>
    <property type="evidence" value="ECO:0007669"/>
    <property type="project" value="UniProtKB-KW"/>
</dbReference>
<evidence type="ECO:0000313" key="5">
    <source>
        <dbReference type="Proteomes" id="UP001332931"/>
    </source>
</evidence>
<dbReference type="SUPFAM" id="SSF53474">
    <property type="entry name" value="alpha/beta-Hydrolases"/>
    <property type="match status" value="1"/>
</dbReference>
<dbReference type="InterPro" id="IPR050300">
    <property type="entry name" value="GDXG_lipolytic_enzyme"/>
</dbReference>
<dbReference type="PANTHER" id="PTHR48081">
    <property type="entry name" value="AB HYDROLASE SUPERFAMILY PROTEIN C4A8.06C"/>
    <property type="match status" value="1"/>
</dbReference>
<dbReference type="RefSeq" id="WP_330958168.1">
    <property type="nucleotide sequence ID" value="NZ_JAZGJQ010000004.1"/>
</dbReference>
<keyword evidence="2" id="KW-0812">Transmembrane</keyword>
<name>A0ABU7RA72_9ACTN</name>
<dbReference type="InterPro" id="IPR029058">
    <property type="entry name" value="AB_hydrolase_fold"/>
</dbReference>
<comment type="caution">
    <text evidence="4">The sequence shown here is derived from an EMBL/GenBank/DDBJ whole genome shotgun (WGS) entry which is preliminary data.</text>
</comment>
<dbReference type="Gene3D" id="3.40.50.1820">
    <property type="entry name" value="alpha/beta hydrolase"/>
    <property type="match status" value="1"/>
</dbReference>
<protein>
    <submittedName>
        <fullName evidence="4">Alpha/beta hydrolase</fullName>
    </submittedName>
</protein>
<evidence type="ECO:0000259" key="3">
    <source>
        <dbReference type="Pfam" id="PF07859"/>
    </source>
</evidence>
<feature type="domain" description="Alpha/beta hydrolase fold-3" evidence="3">
    <location>
        <begin position="123"/>
        <end position="322"/>
    </location>
</feature>
<dbReference type="Proteomes" id="UP001332931">
    <property type="component" value="Unassembled WGS sequence"/>
</dbReference>
<organism evidence="4 5">
    <name type="scientific">Olsenella absiana</name>
    <dbReference type="NCBI Taxonomy" id="3115222"/>
    <lineage>
        <taxon>Bacteria</taxon>
        <taxon>Bacillati</taxon>
        <taxon>Actinomycetota</taxon>
        <taxon>Coriobacteriia</taxon>
        <taxon>Coriobacteriales</taxon>
        <taxon>Atopobiaceae</taxon>
        <taxon>Olsenella</taxon>
    </lineage>
</organism>
<proteinExistence type="predicted"/>
<evidence type="ECO:0000256" key="2">
    <source>
        <dbReference type="SAM" id="Phobius"/>
    </source>
</evidence>
<keyword evidence="2" id="KW-1133">Transmembrane helix</keyword>
<feature type="transmembrane region" description="Helical" evidence="2">
    <location>
        <begin position="12"/>
        <end position="33"/>
    </location>
</feature>
<accession>A0ABU7RA72</accession>
<dbReference type="PANTHER" id="PTHR48081:SF8">
    <property type="entry name" value="ALPHA_BETA HYDROLASE FOLD-3 DOMAIN-CONTAINING PROTEIN-RELATED"/>
    <property type="match status" value="1"/>
</dbReference>
<keyword evidence="5" id="KW-1185">Reference proteome</keyword>
<dbReference type="Pfam" id="PF07859">
    <property type="entry name" value="Abhydrolase_3"/>
    <property type="match status" value="1"/>
</dbReference>
<keyword evidence="2" id="KW-0472">Membrane</keyword>